<comment type="caution">
    <text evidence="1">The sequence shown here is derived from an EMBL/GenBank/DDBJ whole genome shotgun (WGS) entry which is preliminary data.</text>
</comment>
<sequence>MCTEDVQSIDIGASHFLEAQIATMAKQMGKLFVNSVDEVQSGLWCINFEVEGHEKDSFSWNLVHAMSVDFEIFHGDNN</sequence>
<feature type="non-terminal residue" evidence="1">
    <location>
        <position position="78"/>
    </location>
</feature>
<reference evidence="1 2" key="1">
    <citation type="journal article" date="2021" name="Nat. Plants">
        <title>The Taxus genome provides insights into paclitaxel biosynthesis.</title>
        <authorList>
            <person name="Xiong X."/>
            <person name="Gou J."/>
            <person name="Liao Q."/>
            <person name="Li Y."/>
            <person name="Zhou Q."/>
            <person name="Bi G."/>
            <person name="Li C."/>
            <person name="Du R."/>
            <person name="Wang X."/>
            <person name="Sun T."/>
            <person name="Guo L."/>
            <person name="Liang H."/>
            <person name="Lu P."/>
            <person name="Wu Y."/>
            <person name="Zhang Z."/>
            <person name="Ro D.K."/>
            <person name="Shang Y."/>
            <person name="Huang S."/>
            <person name="Yan J."/>
        </authorList>
    </citation>
    <scope>NUCLEOTIDE SEQUENCE [LARGE SCALE GENOMIC DNA]</scope>
    <source>
        <strain evidence="1">Ta-2019</strain>
    </source>
</reference>
<protein>
    <submittedName>
        <fullName evidence="1">Uncharacterized protein</fullName>
    </submittedName>
</protein>
<dbReference type="AlphaFoldDB" id="A0AA38FQZ4"/>
<keyword evidence="2" id="KW-1185">Reference proteome</keyword>
<dbReference type="Proteomes" id="UP000824469">
    <property type="component" value="Unassembled WGS sequence"/>
</dbReference>
<gene>
    <name evidence="1" type="ORF">KI387_036546</name>
</gene>
<accession>A0AA38FQZ4</accession>
<evidence type="ECO:0000313" key="1">
    <source>
        <dbReference type="EMBL" id="KAH9308635.1"/>
    </source>
</evidence>
<evidence type="ECO:0000313" key="2">
    <source>
        <dbReference type="Proteomes" id="UP000824469"/>
    </source>
</evidence>
<dbReference type="EMBL" id="JAHRHJ020000007">
    <property type="protein sequence ID" value="KAH9308635.1"/>
    <property type="molecule type" value="Genomic_DNA"/>
</dbReference>
<name>A0AA38FQZ4_TAXCH</name>
<organism evidence="1 2">
    <name type="scientific">Taxus chinensis</name>
    <name type="common">Chinese yew</name>
    <name type="synonym">Taxus wallichiana var. chinensis</name>
    <dbReference type="NCBI Taxonomy" id="29808"/>
    <lineage>
        <taxon>Eukaryota</taxon>
        <taxon>Viridiplantae</taxon>
        <taxon>Streptophyta</taxon>
        <taxon>Embryophyta</taxon>
        <taxon>Tracheophyta</taxon>
        <taxon>Spermatophyta</taxon>
        <taxon>Pinopsida</taxon>
        <taxon>Pinidae</taxon>
        <taxon>Conifers II</taxon>
        <taxon>Cupressales</taxon>
        <taxon>Taxaceae</taxon>
        <taxon>Taxus</taxon>
    </lineage>
</organism>
<proteinExistence type="predicted"/>